<name>A0A261S7M3_9BORD</name>
<organism evidence="2 3">
    <name type="scientific">Bordetella genomosp. 10</name>
    <dbReference type="NCBI Taxonomy" id="1416804"/>
    <lineage>
        <taxon>Bacteria</taxon>
        <taxon>Pseudomonadati</taxon>
        <taxon>Pseudomonadota</taxon>
        <taxon>Betaproteobacteria</taxon>
        <taxon>Burkholderiales</taxon>
        <taxon>Alcaligenaceae</taxon>
        <taxon>Bordetella</taxon>
    </lineage>
</organism>
<gene>
    <name evidence="2" type="ORF">CAL29_22945</name>
</gene>
<reference evidence="3" key="1">
    <citation type="submission" date="2017-05" db="EMBL/GenBank/DDBJ databases">
        <title>Complete and WGS of Bordetella genogroups.</title>
        <authorList>
            <person name="Spilker T."/>
            <person name="Lipuma J."/>
        </authorList>
    </citation>
    <scope>NUCLEOTIDE SEQUENCE [LARGE SCALE GENOMIC DNA]</scope>
    <source>
        <strain evidence="3">AU16122</strain>
    </source>
</reference>
<dbReference type="Pfam" id="PF04002">
    <property type="entry name" value="RadC"/>
    <property type="match status" value="1"/>
</dbReference>
<sequence length="35" mass="3851">MHCIRDALAFVDMRILDHLIVAGSDVVSLAERGLI</sequence>
<dbReference type="AlphaFoldDB" id="A0A261S7M3"/>
<evidence type="ECO:0000313" key="3">
    <source>
        <dbReference type="Proteomes" id="UP000216020"/>
    </source>
</evidence>
<dbReference type="InterPro" id="IPR025657">
    <property type="entry name" value="RadC_JAB"/>
</dbReference>
<proteinExistence type="predicted"/>
<dbReference type="Gene3D" id="3.40.140.10">
    <property type="entry name" value="Cytidine Deaminase, domain 2"/>
    <property type="match status" value="1"/>
</dbReference>
<protein>
    <recommendedName>
        <fullName evidence="1">RadC-like JAB domain-containing protein</fullName>
    </recommendedName>
</protein>
<feature type="domain" description="RadC-like JAB" evidence="1">
    <location>
        <begin position="4"/>
        <end position="34"/>
    </location>
</feature>
<dbReference type="EMBL" id="NEVM01000005">
    <property type="protein sequence ID" value="OZI32433.1"/>
    <property type="molecule type" value="Genomic_DNA"/>
</dbReference>
<accession>A0A261S7M3</accession>
<dbReference type="Proteomes" id="UP000216020">
    <property type="component" value="Unassembled WGS sequence"/>
</dbReference>
<evidence type="ECO:0000313" key="2">
    <source>
        <dbReference type="EMBL" id="OZI32433.1"/>
    </source>
</evidence>
<comment type="caution">
    <text evidence="2">The sequence shown here is derived from an EMBL/GenBank/DDBJ whole genome shotgun (WGS) entry which is preliminary data.</text>
</comment>
<keyword evidence="3" id="KW-1185">Reference proteome</keyword>
<evidence type="ECO:0000259" key="1">
    <source>
        <dbReference type="Pfam" id="PF04002"/>
    </source>
</evidence>